<accession>A0A285J3A9</accession>
<gene>
    <name evidence="1" type="ORF">SAMN05421748_115149</name>
</gene>
<dbReference type="OrthoDB" id="3427828at2"/>
<sequence length="236" mass="25426">MRYMVVGVAVVLGLAGCAAPENGGREPEAAPSVSLPADPKAALAVGAGKLGTQSARVTFRIGTGEWMRDGDLTGVTDETGRTYELTGPGYVIRRIGDDAWLKLTTMPKDEDFDEQDLNKWVRQTAADLEDTITLGSGFPWKLPQGTVNQGSGITRAAERSYRGTLIRKPKAKDGHFAAELDHAGRFTRVTSGVGESFDNLYVLEFSGYGVPVKLETPPSGDVIDRPLVSLETVWLR</sequence>
<dbReference type="AlphaFoldDB" id="A0A285J3A9"/>
<dbReference type="Proteomes" id="UP000219612">
    <property type="component" value="Unassembled WGS sequence"/>
</dbReference>
<evidence type="ECO:0000313" key="2">
    <source>
        <dbReference type="Proteomes" id="UP000219612"/>
    </source>
</evidence>
<name>A0A285J3A9_9ACTN</name>
<dbReference type="EMBL" id="OBDY01000015">
    <property type="protein sequence ID" value="SNY54754.1"/>
    <property type="molecule type" value="Genomic_DNA"/>
</dbReference>
<dbReference type="RefSeq" id="WP_097323580.1">
    <property type="nucleotide sequence ID" value="NZ_OBDY01000015.1"/>
</dbReference>
<evidence type="ECO:0008006" key="3">
    <source>
        <dbReference type="Google" id="ProtNLM"/>
    </source>
</evidence>
<reference evidence="1 2" key="1">
    <citation type="submission" date="2017-09" db="EMBL/GenBank/DDBJ databases">
        <authorList>
            <person name="Ehlers B."/>
            <person name="Leendertz F.H."/>
        </authorList>
    </citation>
    <scope>NUCLEOTIDE SEQUENCE [LARGE SCALE GENOMIC DNA]</scope>
    <source>
        <strain evidence="1 2">CGMCC 4.6857</strain>
    </source>
</reference>
<protein>
    <recommendedName>
        <fullName evidence="3">Lipoprotein LprG</fullName>
    </recommendedName>
</protein>
<organism evidence="1 2">
    <name type="scientific">Paractinoplanes atraurantiacus</name>
    <dbReference type="NCBI Taxonomy" id="1036182"/>
    <lineage>
        <taxon>Bacteria</taxon>
        <taxon>Bacillati</taxon>
        <taxon>Actinomycetota</taxon>
        <taxon>Actinomycetes</taxon>
        <taxon>Micromonosporales</taxon>
        <taxon>Micromonosporaceae</taxon>
        <taxon>Paractinoplanes</taxon>
    </lineage>
</organism>
<evidence type="ECO:0000313" key="1">
    <source>
        <dbReference type="EMBL" id="SNY54754.1"/>
    </source>
</evidence>
<keyword evidence="2" id="KW-1185">Reference proteome</keyword>
<proteinExistence type="predicted"/>
<dbReference type="PROSITE" id="PS51257">
    <property type="entry name" value="PROKAR_LIPOPROTEIN"/>
    <property type="match status" value="1"/>
</dbReference>